<organism evidence="1 2">
    <name type="scientific">Artemia franciscana</name>
    <name type="common">Brine shrimp</name>
    <name type="synonym">Artemia sanfranciscana</name>
    <dbReference type="NCBI Taxonomy" id="6661"/>
    <lineage>
        <taxon>Eukaryota</taxon>
        <taxon>Metazoa</taxon>
        <taxon>Ecdysozoa</taxon>
        <taxon>Arthropoda</taxon>
        <taxon>Crustacea</taxon>
        <taxon>Branchiopoda</taxon>
        <taxon>Anostraca</taxon>
        <taxon>Artemiidae</taxon>
        <taxon>Artemia</taxon>
    </lineage>
</organism>
<dbReference type="EMBL" id="JAVRJZ010000008">
    <property type="protein sequence ID" value="KAK2719230.1"/>
    <property type="molecule type" value="Genomic_DNA"/>
</dbReference>
<gene>
    <name evidence="1" type="ORF">QYM36_004901</name>
</gene>
<keyword evidence="2" id="KW-1185">Reference proteome</keyword>
<protein>
    <submittedName>
        <fullName evidence="1">Uncharacterized protein</fullName>
    </submittedName>
</protein>
<sequence>MMLQVHPYDLEFSYRPGTEIIVVDTLSRLDLPDINKKPHREIEVYVHQIACILPVSNARLKEIQLHTKEDEHLIHLKRSHTRQMAQHQKAMHHRSPYILEPSTQAVIHEWHHF</sequence>
<evidence type="ECO:0000313" key="2">
    <source>
        <dbReference type="Proteomes" id="UP001187531"/>
    </source>
</evidence>
<reference evidence="1" key="1">
    <citation type="submission" date="2023-07" db="EMBL/GenBank/DDBJ databases">
        <title>Chromosome-level genome assembly of Artemia franciscana.</title>
        <authorList>
            <person name="Jo E."/>
        </authorList>
    </citation>
    <scope>NUCLEOTIDE SEQUENCE</scope>
    <source>
        <tissue evidence="1">Whole body</tissue>
    </source>
</reference>
<name>A0AA88HW77_ARTSF</name>
<proteinExistence type="predicted"/>
<dbReference type="Proteomes" id="UP001187531">
    <property type="component" value="Unassembled WGS sequence"/>
</dbReference>
<comment type="caution">
    <text evidence="1">The sequence shown here is derived from an EMBL/GenBank/DDBJ whole genome shotgun (WGS) entry which is preliminary data.</text>
</comment>
<dbReference type="AlphaFoldDB" id="A0AA88HW77"/>
<accession>A0AA88HW77</accession>
<evidence type="ECO:0000313" key="1">
    <source>
        <dbReference type="EMBL" id="KAK2719230.1"/>
    </source>
</evidence>